<dbReference type="Proteomes" id="UP000015453">
    <property type="component" value="Unassembled WGS sequence"/>
</dbReference>
<keyword evidence="3" id="KW-0539">Nucleus</keyword>
<dbReference type="GO" id="GO:0003700">
    <property type="term" value="F:DNA-binding transcription factor activity"/>
    <property type="evidence" value="ECO:0007669"/>
    <property type="project" value="InterPro"/>
</dbReference>
<dbReference type="AlphaFoldDB" id="S8BSX3"/>
<comment type="subcellular location">
    <subcellularLocation>
        <location evidence="1">Nucleus</location>
    </subcellularLocation>
</comment>
<evidence type="ECO:0000256" key="1">
    <source>
        <dbReference type="ARBA" id="ARBA00004123"/>
    </source>
</evidence>
<sequence length="163" mass="18205">RRRRGEQMTGDGEGCKRCNCKKSKCLKLYCDCFAAGVYCMDLCACVDCFNKPVHEDTVLATRKQIESRNPLAFAPKVIRGSDHRQLEIGVDFTKTPASARHKRGCNCKKSGCLKKYCECYQVGVGCSLNCRCEGCKNAFGRKDGPNPKADLEDDDEAEEEEKN</sequence>
<feature type="region of interest" description="Disordered" evidence="4">
    <location>
        <begin position="141"/>
        <end position="163"/>
    </location>
</feature>
<accession>S8BSX3</accession>
<gene>
    <name evidence="6" type="ORF">M569_17322</name>
</gene>
<dbReference type="EMBL" id="AUSU01010164">
    <property type="protein sequence ID" value="EPS57494.1"/>
    <property type="molecule type" value="Genomic_DNA"/>
</dbReference>
<dbReference type="InterPro" id="IPR044522">
    <property type="entry name" value="TSO1-like"/>
</dbReference>
<dbReference type="GO" id="GO:0005634">
    <property type="term" value="C:nucleus"/>
    <property type="evidence" value="ECO:0007669"/>
    <property type="project" value="UniProtKB-SubCell"/>
</dbReference>
<feature type="non-terminal residue" evidence="6">
    <location>
        <position position="1"/>
    </location>
</feature>
<evidence type="ECO:0000313" key="7">
    <source>
        <dbReference type="Proteomes" id="UP000015453"/>
    </source>
</evidence>
<comment type="caution">
    <text evidence="6">The sequence shown here is derived from an EMBL/GenBank/DDBJ whole genome shotgun (WGS) entry which is preliminary data.</text>
</comment>
<feature type="domain" description="CRC" evidence="5">
    <location>
        <begin position="14"/>
        <end position="140"/>
    </location>
</feature>
<evidence type="ECO:0000259" key="5">
    <source>
        <dbReference type="PROSITE" id="PS51634"/>
    </source>
</evidence>
<protein>
    <recommendedName>
        <fullName evidence="5">CRC domain-containing protein</fullName>
    </recommendedName>
</protein>
<feature type="non-terminal residue" evidence="6">
    <location>
        <position position="163"/>
    </location>
</feature>
<evidence type="ECO:0000256" key="4">
    <source>
        <dbReference type="SAM" id="MobiDB-lite"/>
    </source>
</evidence>
<dbReference type="Pfam" id="PF03638">
    <property type="entry name" value="TCR"/>
    <property type="match status" value="2"/>
</dbReference>
<feature type="compositionally biased region" description="Acidic residues" evidence="4">
    <location>
        <begin position="151"/>
        <end position="163"/>
    </location>
</feature>
<name>S8BSX3_9LAMI</name>
<proteinExistence type="inferred from homology"/>
<evidence type="ECO:0000313" key="6">
    <source>
        <dbReference type="EMBL" id="EPS57494.1"/>
    </source>
</evidence>
<evidence type="ECO:0000256" key="2">
    <source>
        <dbReference type="ARBA" id="ARBA00007267"/>
    </source>
</evidence>
<comment type="similarity">
    <text evidence="2">Belongs to the lin-54 family.</text>
</comment>
<dbReference type="PANTHER" id="PTHR46159">
    <property type="entry name" value="PROTEIN TESMIN/TSO1-LIKE CXC 2"/>
    <property type="match status" value="1"/>
</dbReference>
<dbReference type="InterPro" id="IPR005172">
    <property type="entry name" value="CRC"/>
</dbReference>
<dbReference type="SMART" id="SM01114">
    <property type="entry name" value="CXC"/>
    <property type="match status" value="2"/>
</dbReference>
<keyword evidence="7" id="KW-1185">Reference proteome</keyword>
<organism evidence="6 7">
    <name type="scientific">Genlisea aurea</name>
    <dbReference type="NCBI Taxonomy" id="192259"/>
    <lineage>
        <taxon>Eukaryota</taxon>
        <taxon>Viridiplantae</taxon>
        <taxon>Streptophyta</taxon>
        <taxon>Embryophyta</taxon>
        <taxon>Tracheophyta</taxon>
        <taxon>Spermatophyta</taxon>
        <taxon>Magnoliopsida</taxon>
        <taxon>eudicotyledons</taxon>
        <taxon>Gunneridae</taxon>
        <taxon>Pentapetalae</taxon>
        <taxon>asterids</taxon>
        <taxon>lamiids</taxon>
        <taxon>Lamiales</taxon>
        <taxon>Lentibulariaceae</taxon>
        <taxon>Genlisea</taxon>
    </lineage>
</organism>
<dbReference type="OrthoDB" id="886824at2759"/>
<reference evidence="6 7" key="1">
    <citation type="journal article" date="2013" name="BMC Genomics">
        <title>The miniature genome of a carnivorous plant Genlisea aurea contains a low number of genes and short non-coding sequences.</title>
        <authorList>
            <person name="Leushkin E.V."/>
            <person name="Sutormin R.A."/>
            <person name="Nabieva E.R."/>
            <person name="Penin A.A."/>
            <person name="Kondrashov A.S."/>
            <person name="Logacheva M.D."/>
        </authorList>
    </citation>
    <scope>NUCLEOTIDE SEQUENCE [LARGE SCALE GENOMIC DNA]</scope>
</reference>
<dbReference type="InterPro" id="IPR033467">
    <property type="entry name" value="Tesmin/TSO1-like_CXC"/>
</dbReference>
<dbReference type="PROSITE" id="PS51634">
    <property type="entry name" value="CRC"/>
    <property type="match status" value="1"/>
</dbReference>
<dbReference type="PANTHER" id="PTHR46159:SF12">
    <property type="entry name" value="PROTEIN TESMIN_TSO1-LIKE CXC 3-RELATED"/>
    <property type="match status" value="1"/>
</dbReference>
<evidence type="ECO:0000256" key="3">
    <source>
        <dbReference type="ARBA" id="ARBA00023242"/>
    </source>
</evidence>